<dbReference type="AlphaFoldDB" id="A0A1V1P6F5"/>
<dbReference type="InterPro" id="IPR005982">
    <property type="entry name" value="Thioredox_Rdtase"/>
</dbReference>
<dbReference type="PRINTS" id="PR00368">
    <property type="entry name" value="FADPNR"/>
</dbReference>
<dbReference type="InterPro" id="IPR008255">
    <property type="entry name" value="Pyr_nucl-diS_OxRdtase_2_AS"/>
</dbReference>
<keyword evidence="8" id="KW-0521">NADP</keyword>
<dbReference type="InterPro" id="IPR023753">
    <property type="entry name" value="FAD/NAD-binding_dom"/>
</dbReference>
<evidence type="ECO:0000256" key="3">
    <source>
        <dbReference type="ARBA" id="ARBA00022827"/>
    </source>
</evidence>
<proteinExistence type="inferred from homology"/>
<evidence type="ECO:0000256" key="1">
    <source>
        <dbReference type="ARBA" id="ARBA00009333"/>
    </source>
</evidence>
<dbReference type="SUPFAM" id="SSF51905">
    <property type="entry name" value="FAD/NAD(P)-binding domain"/>
    <property type="match status" value="1"/>
</dbReference>
<comment type="similarity">
    <text evidence="1 7">Belongs to the class-II pyridine nucleotide-disulfide oxidoreductase family.</text>
</comment>
<comment type="cofactor">
    <cofactor evidence="8">
        <name>FAD</name>
        <dbReference type="ChEBI" id="CHEBI:57692"/>
    </cofactor>
    <text evidence="8">Binds 1 FAD per subunit.</text>
</comment>
<feature type="domain" description="FAD/NAD(P)-binding" evidence="9">
    <location>
        <begin position="3"/>
        <end position="292"/>
    </location>
</feature>
<gene>
    <name evidence="10" type="ORF">OMM_03310</name>
</gene>
<comment type="catalytic activity">
    <reaction evidence="7">
        <text>[thioredoxin]-dithiol + NADP(+) = [thioredoxin]-disulfide + NADPH + H(+)</text>
        <dbReference type="Rhea" id="RHEA:20345"/>
        <dbReference type="Rhea" id="RHEA-COMP:10698"/>
        <dbReference type="Rhea" id="RHEA-COMP:10700"/>
        <dbReference type="ChEBI" id="CHEBI:15378"/>
        <dbReference type="ChEBI" id="CHEBI:29950"/>
        <dbReference type="ChEBI" id="CHEBI:50058"/>
        <dbReference type="ChEBI" id="CHEBI:57783"/>
        <dbReference type="ChEBI" id="CHEBI:58349"/>
        <dbReference type="EC" id="1.8.1.9"/>
    </reaction>
</comment>
<evidence type="ECO:0000256" key="7">
    <source>
        <dbReference type="RuleBase" id="RU003880"/>
    </source>
</evidence>
<reference evidence="11" key="1">
    <citation type="submission" date="2012-11" db="EMBL/GenBank/DDBJ databases">
        <authorList>
            <person name="Lucero-Rivera Y.E."/>
            <person name="Tovar-Ramirez D."/>
        </authorList>
    </citation>
    <scope>NUCLEOTIDE SEQUENCE [LARGE SCALE GENOMIC DNA]</scope>
    <source>
        <strain evidence="11">Araruama</strain>
    </source>
</reference>
<name>A0A1V1P6F5_9BACT</name>
<dbReference type="EC" id="1.8.1.9" evidence="7"/>
<evidence type="ECO:0000259" key="9">
    <source>
        <dbReference type="Pfam" id="PF07992"/>
    </source>
</evidence>
<protein>
    <recommendedName>
        <fullName evidence="7">Thioredoxin reductase</fullName>
        <ecNumber evidence="7">1.8.1.9</ecNumber>
    </recommendedName>
</protein>
<evidence type="ECO:0000256" key="6">
    <source>
        <dbReference type="ARBA" id="ARBA00023284"/>
    </source>
</evidence>
<keyword evidence="4 7" id="KW-0560">Oxidoreductase</keyword>
<dbReference type="PRINTS" id="PR00469">
    <property type="entry name" value="PNDRDTASEII"/>
</dbReference>
<evidence type="ECO:0000256" key="4">
    <source>
        <dbReference type="ARBA" id="ARBA00023002"/>
    </source>
</evidence>
<dbReference type="PROSITE" id="PS00573">
    <property type="entry name" value="PYRIDINE_REDOX_2"/>
    <property type="match status" value="1"/>
</dbReference>
<dbReference type="NCBIfam" id="TIGR01292">
    <property type="entry name" value="TRX_reduct"/>
    <property type="match status" value="1"/>
</dbReference>
<dbReference type="Gene3D" id="3.50.50.60">
    <property type="entry name" value="FAD/NAD(P)-binding domain"/>
    <property type="match status" value="2"/>
</dbReference>
<sequence length="310" mass="33820">MDYDLIIIGGGPGGMTAGIYAMRATVKTLLIEKGAFGGQMTMTDTVENYPGFDSINGFDLSQKFFDHAKKFDLETTQQEVISVQPIEPHGYAVSLSNGKTYQSLAVILACGGRSRNLGIPGESQLYGRGVSYCATCDGFFYRNKTVAVIGGGDTAVEEALYLAKLAQKVYLLHRRDELRAGAILKKRLLAEPKVEILWNTIPVEIKDNGQTVDNLVYKNKITNATQTLPVDGVFIFIGYIPNNAIVPETIKRTDEGYIITDTRCRTALDGLYAIGDLRDNYAKQIVIAAADGSIAALDAAQYIEHQKNVS</sequence>
<accession>A0A1V1P6F5</accession>
<dbReference type="GO" id="GO:0019430">
    <property type="term" value="P:removal of superoxide radicals"/>
    <property type="evidence" value="ECO:0007669"/>
    <property type="project" value="UniProtKB-UniRule"/>
</dbReference>
<dbReference type="InterPro" id="IPR050097">
    <property type="entry name" value="Ferredoxin-NADP_redctase_2"/>
</dbReference>
<dbReference type="GO" id="GO:0004791">
    <property type="term" value="F:thioredoxin-disulfide reductase (NADPH) activity"/>
    <property type="evidence" value="ECO:0007669"/>
    <property type="project" value="UniProtKB-UniRule"/>
</dbReference>
<dbReference type="Proteomes" id="UP000189670">
    <property type="component" value="Unassembled WGS sequence"/>
</dbReference>
<keyword evidence="6 7" id="KW-0676">Redox-active center</keyword>
<dbReference type="GO" id="GO:0005737">
    <property type="term" value="C:cytoplasm"/>
    <property type="evidence" value="ECO:0007669"/>
    <property type="project" value="InterPro"/>
</dbReference>
<dbReference type="InterPro" id="IPR036188">
    <property type="entry name" value="FAD/NAD-bd_sf"/>
</dbReference>
<evidence type="ECO:0000313" key="10">
    <source>
        <dbReference type="EMBL" id="ETR70346.1"/>
    </source>
</evidence>
<comment type="caution">
    <text evidence="10">The sequence shown here is derived from an EMBL/GenBank/DDBJ whole genome shotgun (WGS) entry which is preliminary data.</text>
</comment>
<organism evidence="10 11">
    <name type="scientific">Candidatus Magnetoglobus multicellularis str. Araruama</name>
    <dbReference type="NCBI Taxonomy" id="890399"/>
    <lineage>
        <taxon>Bacteria</taxon>
        <taxon>Pseudomonadati</taxon>
        <taxon>Thermodesulfobacteriota</taxon>
        <taxon>Desulfobacteria</taxon>
        <taxon>Desulfobacterales</taxon>
        <taxon>Desulfobacteraceae</taxon>
        <taxon>Candidatus Magnetoglobus</taxon>
    </lineage>
</organism>
<dbReference type="EMBL" id="ATBP01000440">
    <property type="protein sequence ID" value="ETR70346.1"/>
    <property type="molecule type" value="Genomic_DNA"/>
</dbReference>
<keyword evidence="3 7" id="KW-0274">FAD</keyword>
<evidence type="ECO:0000256" key="5">
    <source>
        <dbReference type="ARBA" id="ARBA00023157"/>
    </source>
</evidence>
<comment type="subunit">
    <text evidence="7">Homodimer.</text>
</comment>
<dbReference type="Pfam" id="PF07992">
    <property type="entry name" value="Pyr_redox_2"/>
    <property type="match status" value="1"/>
</dbReference>
<evidence type="ECO:0000256" key="8">
    <source>
        <dbReference type="RuleBase" id="RU003881"/>
    </source>
</evidence>
<evidence type="ECO:0000256" key="2">
    <source>
        <dbReference type="ARBA" id="ARBA00022630"/>
    </source>
</evidence>
<keyword evidence="2 7" id="KW-0285">Flavoprotein</keyword>
<evidence type="ECO:0000313" key="11">
    <source>
        <dbReference type="Proteomes" id="UP000189670"/>
    </source>
</evidence>
<keyword evidence="5" id="KW-1015">Disulfide bond</keyword>
<dbReference type="PANTHER" id="PTHR48105">
    <property type="entry name" value="THIOREDOXIN REDUCTASE 1-RELATED-RELATED"/>
    <property type="match status" value="1"/>
</dbReference>